<sequence>MLNSIIGKDKAAAMEKEAKELMKKAKGLTAPSLLELRFKPDWEAAAPMLDKAALLYKQVGNIDKALEAYERAALAQERLGSQWHAAKHYEVIADLSRQQNRPKDTAKFYKMAADYYLECGKPTTAGEVLTRGARVLEESDPEEAVRLYYDALDVYESSERESYGVDAFRAAISFLVRLERWADAVEAQMRFGAVSDKVGARNTQNKAYLGAVVTWLWAGDAEAAWSTFQDAMAVESFANSEEAFAADALFEAYRRKDEAAISSLVKSKALYKQLDHHVARLAVRLPAPSSKVRRMGRKLKRLMADTDPAAEEEGEEGEEGEGYGGEEGEEDGGGAGGEDALL</sequence>
<protein>
    <recommendedName>
        <fullName evidence="7">Gamma-soluble NSF attachment protein</fullName>
    </recommendedName>
    <alternativeName>
        <fullName evidence="8">N-ethylmaleimide-sensitive factor attachment protein gamma</fullName>
    </alternativeName>
</protein>
<keyword evidence="6" id="KW-0472">Membrane</keyword>
<dbReference type="Gene3D" id="1.25.40.10">
    <property type="entry name" value="Tetratricopeptide repeat domain"/>
    <property type="match status" value="1"/>
</dbReference>
<comment type="similarity">
    <text evidence="2">Belongs to the SNAP family.</text>
</comment>
<dbReference type="GO" id="GO:0016192">
    <property type="term" value="P:vesicle-mediated transport"/>
    <property type="evidence" value="ECO:0007669"/>
    <property type="project" value="UniProtKB-KW"/>
</dbReference>
<dbReference type="GO" id="GO:0005774">
    <property type="term" value="C:vacuolar membrane"/>
    <property type="evidence" value="ECO:0007669"/>
    <property type="project" value="TreeGrafter"/>
</dbReference>
<dbReference type="Proteomes" id="UP001165080">
    <property type="component" value="Unassembled WGS sequence"/>
</dbReference>
<dbReference type="InterPro" id="IPR000744">
    <property type="entry name" value="NSF_attach"/>
</dbReference>
<evidence type="ECO:0000313" key="10">
    <source>
        <dbReference type="EMBL" id="GLC53658.1"/>
    </source>
</evidence>
<comment type="caution">
    <text evidence="10">The sequence shown here is derived from an EMBL/GenBank/DDBJ whole genome shotgun (WGS) entry which is preliminary data.</text>
</comment>
<dbReference type="GO" id="GO:0031201">
    <property type="term" value="C:SNARE complex"/>
    <property type="evidence" value="ECO:0007669"/>
    <property type="project" value="TreeGrafter"/>
</dbReference>
<dbReference type="Pfam" id="PF14938">
    <property type="entry name" value="SNAP"/>
    <property type="match status" value="1"/>
</dbReference>
<evidence type="ECO:0000256" key="7">
    <source>
        <dbReference type="ARBA" id="ARBA00040047"/>
    </source>
</evidence>
<feature type="compositionally biased region" description="Acidic residues" evidence="9">
    <location>
        <begin position="308"/>
        <end position="332"/>
    </location>
</feature>
<reference evidence="10 11" key="1">
    <citation type="journal article" date="2023" name="Commun. Biol.">
        <title>Reorganization of the ancestral sex-determining regions during the evolution of trioecy in Pleodorina starrii.</title>
        <authorList>
            <person name="Takahashi K."/>
            <person name="Suzuki S."/>
            <person name="Kawai-Toyooka H."/>
            <person name="Yamamoto K."/>
            <person name="Hamaji T."/>
            <person name="Ootsuki R."/>
            <person name="Yamaguchi H."/>
            <person name="Kawachi M."/>
            <person name="Higashiyama T."/>
            <person name="Nozaki H."/>
        </authorList>
    </citation>
    <scope>NUCLEOTIDE SEQUENCE [LARGE SCALE GENOMIC DNA]</scope>
    <source>
        <strain evidence="10 11">NIES-4479</strain>
    </source>
</reference>
<dbReference type="PANTHER" id="PTHR13768">
    <property type="entry name" value="SOLUBLE NSF ATTACHMENT PROTEIN SNAP"/>
    <property type="match status" value="1"/>
</dbReference>
<evidence type="ECO:0000256" key="2">
    <source>
        <dbReference type="ARBA" id="ARBA00010050"/>
    </source>
</evidence>
<dbReference type="AlphaFoldDB" id="A0A9W6BKG8"/>
<evidence type="ECO:0000256" key="1">
    <source>
        <dbReference type="ARBA" id="ARBA00004170"/>
    </source>
</evidence>
<evidence type="ECO:0000313" key="11">
    <source>
        <dbReference type="Proteomes" id="UP001165080"/>
    </source>
</evidence>
<feature type="compositionally biased region" description="Gly residues" evidence="9">
    <location>
        <begin position="333"/>
        <end position="342"/>
    </location>
</feature>
<dbReference type="GO" id="GO:0006886">
    <property type="term" value="P:intracellular protein transport"/>
    <property type="evidence" value="ECO:0007669"/>
    <property type="project" value="InterPro"/>
</dbReference>
<keyword evidence="4" id="KW-0931">ER-Golgi transport</keyword>
<dbReference type="EMBL" id="BRXU01000008">
    <property type="protein sequence ID" value="GLC53658.1"/>
    <property type="molecule type" value="Genomic_DNA"/>
</dbReference>
<evidence type="ECO:0000256" key="4">
    <source>
        <dbReference type="ARBA" id="ARBA00022892"/>
    </source>
</evidence>
<proteinExistence type="inferred from homology"/>
<keyword evidence="11" id="KW-1185">Reference proteome</keyword>
<evidence type="ECO:0000256" key="5">
    <source>
        <dbReference type="ARBA" id="ARBA00022927"/>
    </source>
</evidence>
<evidence type="ECO:0000256" key="9">
    <source>
        <dbReference type="SAM" id="MobiDB-lite"/>
    </source>
</evidence>
<keyword evidence="5" id="KW-0653">Protein transport</keyword>
<dbReference type="InterPro" id="IPR011990">
    <property type="entry name" value="TPR-like_helical_dom_sf"/>
</dbReference>
<evidence type="ECO:0000256" key="6">
    <source>
        <dbReference type="ARBA" id="ARBA00023136"/>
    </source>
</evidence>
<feature type="region of interest" description="Disordered" evidence="9">
    <location>
        <begin position="301"/>
        <end position="342"/>
    </location>
</feature>
<dbReference type="GO" id="GO:0005483">
    <property type="term" value="F:soluble NSF attachment protein activity"/>
    <property type="evidence" value="ECO:0007669"/>
    <property type="project" value="TreeGrafter"/>
</dbReference>
<dbReference type="PANTHER" id="PTHR13768:SF2">
    <property type="entry name" value="GAMMA-SOLUBLE NSF ATTACHMENT PROTEIN"/>
    <property type="match status" value="1"/>
</dbReference>
<comment type="subcellular location">
    <subcellularLocation>
        <location evidence="1">Membrane</location>
        <topology evidence="1">Peripheral membrane protein</topology>
    </subcellularLocation>
</comment>
<evidence type="ECO:0000256" key="8">
    <source>
        <dbReference type="ARBA" id="ARBA00042485"/>
    </source>
</evidence>
<organism evidence="10 11">
    <name type="scientific">Pleodorina starrii</name>
    <dbReference type="NCBI Taxonomy" id="330485"/>
    <lineage>
        <taxon>Eukaryota</taxon>
        <taxon>Viridiplantae</taxon>
        <taxon>Chlorophyta</taxon>
        <taxon>core chlorophytes</taxon>
        <taxon>Chlorophyceae</taxon>
        <taxon>CS clade</taxon>
        <taxon>Chlamydomonadales</taxon>
        <taxon>Volvocaceae</taxon>
        <taxon>Pleodorina</taxon>
    </lineage>
</organism>
<dbReference type="SUPFAM" id="SSF48452">
    <property type="entry name" value="TPR-like"/>
    <property type="match status" value="1"/>
</dbReference>
<evidence type="ECO:0000256" key="3">
    <source>
        <dbReference type="ARBA" id="ARBA00022448"/>
    </source>
</evidence>
<gene>
    <name evidence="10" type="primary">PLESTMB000306</name>
    <name evidence="10" type="ORF">PLESTB_000773500</name>
</gene>
<name>A0A9W6BKG8_9CHLO</name>
<keyword evidence="3" id="KW-0813">Transport</keyword>
<dbReference type="GO" id="GO:0019905">
    <property type="term" value="F:syntaxin binding"/>
    <property type="evidence" value="ECO:0007669"/>
    <property type="project" value="TreeGrafter"/>
</dbReference>
<accession>A0A9W6BKG8</accession>
<dbReference type="OrthoDB" id="9984275at2759"/>